<dbReference type="SUPFAM" id="SSF56112">
    <property type="entry name" value="Protein kinase-like (PK-like)"/>
    <property type="match status" value="1"/>
</dbReference>
<dbReference type="SUPFAM" id="SSF52540">
    <property type="entry name" value="P-loop containing nucleoside triphosphate hydrolases"/>
    <property type="match status" value="1"/>
</dbReference>
<keyword evidence="2" id="KW-0418">Kinase</keyword>
<dbReference type="HOGENOM" id="CLU_026771_1_1_7"/>
<dbReference type="InterPro" id="IPR011009">
    <property type="entry name" value="Kinase-like_dom_sf"/>
</dbReference>
<dbReference type="InterPro" id="IPR002575">
    <property type="entry name" value="Aminoglycoside_PTrfase"/>
</dbReference>
<dbReference type="PANTHER" id="PTHR43883">
    <property type="entry name" value="SLR0207 PROTEIN"/>
    <property type="match status" value="1"/>
</dbReference>
<evidence type="ECO:0000313" key="3">
    <source>
        <dbReference type="Proteomes" id="UP000001933"/>
    </source>
</evidence>
<keyword evidence="2" id="KW-0808">Transferase</keyword>
<dbReference type="AlphaFoldDB" id="Q2LVH0"/>
<feature type="domain" description="Aminoglycoside phosphotransferase" evidence="1">
    <location>
        <begin position="101"/>
        <end position="284"/>
    </location>
</feature>
<dbReference type="eggNOG" id="COG2187">
    <property type="taxonomic scope" value="Bacteria"/>
</dbReference>
<sequence>MMTHPQLIAAMSLPEFYPAKPERVELLQTHISLIFIAGDVVYKVKKAVDFGFLDFTTLEKRQFYCGEELRLNRRLAPEIYLSVVGIVERPDGRLALNEPGLVVDYAVVMKKIPEERMLKKLLASGETSISVMERVARKVADFHRQAETGGKIDEIGGLETIRRNHEENFEQTLPFIDVTIPRYQYALIRSWALKFLEAQEGLFRRRVANHRIRDCHGDLHLEHICLLDPEIVIFDCIEFNERFRYEDVAAEAAFLAMDLDFNGCPEYGEAFVQAYISCSGDEEIRQLLNFYKCYYAYVRGKVVGFKSHDAAVSQKERDEARETASRYFDLAYTCAARLERPALILMTGLMGTGKSVLARSLASRLGAEILQMDVLRKEMLNIPVTDHHFAEFGQGIYSDAVTRRTYAEALSRAEGMIRLGKSVIIDASYKRREERLKAKFAAGRLEADFYAIECRCPEDVLKERLEKRLSETGEASDGRWEIYQAQKKDFDPVDELSDGEHFSVSTAAPPEVCVQEILLKIKKLKTDIVS</sequence>
<dbReference type="GO" id="GO:0016301">
    <property type="term" value="F:kinase activity"/>
    <property type="evidence" value="ECO:0007669"/>
    <property type="project" value="UniProtKB-KW"/>
</dbReference>
<dbReference type="Gene3D" id="3.40.50.300">
    <property type="entry name" value="P-loop containing nucleotide triphosphate hydrolases"/>
    <property type="match status" value="1"/>
</dbReference>
<dbReference type="Pfam" id="PF01636">
    <property type="entry name" value="APH"/>
    <property type="match status" value="1"/>
</dbReference>
<protein>
    <submittedName>
        <fullName evidence="2">Gluconate kinase</fullName>
    </submittedName>
</protein>
<accession>Q2LVH0</accession>
<reference evidence="2 3" key="1">
    <citation type="journal article" date="2007" name="Proc. Natl. Acad. Sci. U.S.A.">
        <title>The genome of Syntrophus aciditrophicus: life at the thermodynamic limit of microbial growth.</title>
        <authorList>
            <person name="McInerney M.J."/>
            <person name="Rohlin L."/>
            <person name="Mouttaki H."/>
            <person name="Kim U."/>
            <person name="Krupp R.S."/>
            <person name="Rios-Hernandez L."/>
            <person name="Sieber J."/>
            <person name="Struchtemeyer C.G."/>
            <person name="Bhattacharyya A."/>
            <person name="Campbell J.W."/>
            <person name="Gunsalus R.P."/>
        </authorList>
    </citation>
    <scope>NUCLEOTIDE SEQUENCE [LARGE SCALE GENOMIC DNA]</scope>
    <source>
        <strain evidence="2 3">SB</strain>
    </source>
</reference>
<gene>
    <name evidence="2" type="ORF">SYN_00043</name>
</gene>
<dbReference type="InterPro" id="IPR027417">
    <property type="entry name" value="P-loop_NTPase"/>
</dbReference>
<dbReference type="eggNOG" id="COG0645">
    <property type="taxonomic scope" value="Bacteria"/>
</dbReference>
<dbReference type="InParanoid" id="Q2LVH0"/>
<evidence type="ECO:0000313" key="2">
    <source>
        <dbReference type="EMBL" id="ABC78076.1"/>
    </source>
</evidence>
<dbReference type="KEGG" id="sat:SYN_00043"/>
<dbReference type="STRING" id="56780.SYN_00043"/>
<dbReference type="InterPro" id="IPR052732">
    <property type="entry name" value="Cell-binding_unc_protein"/>
</dbReference>
<dbReference type="PANTHER" id="PTHR43883:SF1">
    <property type="entry name" value="GLUCONOKINASE"/>
    <property type="match status" value="1"/>
</dbReference>
<proteinExistence type="predicted"/>
<keyword evidence="3" id="KW-1185">Reference proteome</keyword>
<name>Q2LVH0_SYNAS</name>
<organism evidence="2 3">
    <name type="scientific">Syntrophus aciditrophicus (strain SB)</name>
    <dbReference type="NCBI Taxonomy" id="56780"/>
    <lineage>
        <taxon>Bacteria</taxon>
        <taxon>Pseudomonadati</taxon>
        <taxon>Thermodesulfobacteriota</taxon>
        <taxon>Syntrophia</taxon>
        <taxon>Syntrophales</taxon>
        <taxon>Syntrophaceae</taxon>
        <taxon>Syntrophus</taxon>
    </lineage>
</organism>
<dbReference type="EMBL" id="CP000252">
    <property type="protein sequence ID" value="ABC78076.1"/>
    <property type="molecule type" value="Genomic_DNA"/>
</dbReference>
<dbReference type="Proteomes" id="UP000001933">
    <property type="component" value="Chromosome"/>
</dbReference>
<evidence type="ECO:0000259" key="1">
    <source>
        <dbReference type="Pfam" id="PF01636"/>
    </source>
</evidence>
<dbReference type="Pfam" id="PF13671">
    <property type="entry name" value="AAA_33"/>
    <property type="match status" value="1"/>
</dbReference>